<keyword evidence="5" id="KW-0808">Transferase</keyword>
<dbReference type="GO" id="GO:0005524">
    <property type="term" value="F:ATP binding"/>
    <property type="evidence" value="ECO:0007669"/>
    <property type="project" value="UniProtKB-KW"/>
</dbReference>
<feature type="domain" description="Response regulatory" evidence="20">
    <location>
        <begin position="666"/>
        <end position="786"/>
    </location>
</feature>
<name>A0A1W9KTU1_9BURK</name>
<evidence type="ECO:0000256" key="9">
    <source>
        <dbReference type="ARBA" id="ARBA00022840"/>
    </source>
</evidence>
<evidence type="ECO:0000256" key="8">
    <source>
        <dbReference type="ARBA" id="ARBA00022777"/>
    </source>
</evidence>
<dbReference type="PROSITE" id="PS50109">
    <property type="entry name" value="HIS_KIN"/>
    <property type="match status" value="1"/>
</dbReference>
<dbReference type="InterPro" id="IPR005467">
    <property type="entry name" value="His_kinase_dom"/>
</dbReference>
<dbReference type="AlphaFoldDB" id="A0A1W9KTU1"/>
<evidence type="ECO:0000313" key="23">
    <source>
        <dbReference type="Proteomes" id="UP000192505"/>
    </source>
</evidence>
<dbReference type="PROSITE" id="PS50885">
    <property type="entry name" value="HAMP"/>
    <property type="match status" value="1"/>
</dbReference>
<dbReference type="SMART" id="SM00448">
    <property type="entry name" value="REC"/>
    <property type="match status" value="1"/>
</dbReference>
<evidence type="ECO:0000256" key="1">
    <source>
        <dbReference type="ARBA" id="ARBA00000085"/>
    </source>
</evidence>
<dbReference type="Gene3D" id="3.40.50.2300">
    <property type="match status" value="1"/>
</dbReference>
<dbReference type="Pfam" id="PF02518">
    <property type="entry name" value="HATPase_c"/>
    <property type="match status" value="1"/>
</dbReference>
<dbReference type="PROSITE" id="PS50110">
    <property type="entry name" value="RESPONSE_REGULATORY"/>
    <property type="match status" value="1"/>
</dbReference>
<dbReference type="Proteomes" id="UP000192505">
    <property type="component" value="Unassembled WGS sequence"/>
</dbReference>
<evidence type="ECO:0000313" key="22">
    <source>
        <dbReference type="EMBL" id="OQW87891.1"/>
    </source>
</evidence>
<dbReference type="Pfam" id="PF00512">
    <property type="entry name" value="HisKA"/>
    <property type="match status" value="1"/>
</dbReference>
<reference evidence="22 23" key="1">
    <citation type="submission" date="2017-01" db="EMBL/GenBank/DDBJ databases">
        <title>Novel large sulfur bacteria in the metagenomes of groundwater-fed chemosynthetic microbial mats in the Lake Huron basin.</title>
        <authorList>
            <person name="Sharrar A.M."/>
            <person name="Flood B.E."/>
            <person name="Bailey J.V."/>
            <person name="Jones D.S."/>
            <person name="Biddanda B."/>
            <person name="Ruberg S.A."/>
            <person name="Marcus D.N."/>
            <person name="Dick G.J."/>
        </authorList>
    </citation>
    <scope>NUCLEOTIDE SEQUENCE [LARGE SCALE GENOMIC DNA]</scope>
    <source>
        <strain evidence="22">A7</strain>
    </source>
</reference>
<keyword evidence="18" id="KW-0812">Transmembrane</keyword>
<dbReference type="PANTHER" id="PTHR45339">
    <property type="entry name" value="HYBRID SIGNAL TRANSDUCTION HISTIDINE KINASE J"/>
    <property type="match status" value="1"/>
</dbReference>
<evidence type="ECO:0000256" key="2">
    <source>
        <dbReference type="ARBA" id="ARBA00004370"/>
    </source>
</evidence>
<keyword evidence="8" id="KW-0418">Kinase</keyword>
<evidence type="ECO:0000256" key="13">
    <source>
        <dbReference type="ARBA" id="ARBA00064003"/>
    </source>
</evidence>
<dbReference type="PRINTS" id="PR00344">
    <property type="entry name" value="BCTRLSENSOR"/>
</dbReference>
<keyword evidence="18" id="KW-0472">Membrane</keyword>
<dbReference type="EMBL" id="MTEI01000006">
    <property type="protein sequence ID" value="OQW87891.1"/>
    <property type="molecule type" value="Genomic_DNA"/>
</dbReference>
<sequence length="790" mass="84707">MKKRSGITAKLLGYLLAVGVLPVILLGVIAFETSKRIVISQAEADNTRLLASFASYLSLYQDQIEDLAASVAGNAEIGQALRRADEKSADTFDALELRARIGYILNSYVRAKGLVSLNVFSRGGARYQVGETLDASQIDPAEVHALLRQASATSTPALWRGAFDNLNVSSEQKKVISVTRAIQHFSPSTGTSDVVGLLVISLNNDIMNSFLQGMPLEPGSQLMGVDAQGNITLHSDPSHFGQPVLPELLALMRAPIPVTRLTLNGQQVLMHVMPIPGKPGFLAMIKPRAPLTQQVSQLAVFTFGLVLLALLAVLTLAWSFARTLVKPIRAVSTGFGQIASQSATQPPLPVPVDDVPEEIAQLIQGYNSHLLALQAQAVASQELRQAKNEAEAANLAKSRFLATMSHEIRTPMNGILGMAQLLLAPGLNDNQRADYARTVLSSGQSLLRLLNDILDLSKIEAGKFQLDLTELDPQDLLADVQALFAGAAKNKSLALACSWQGPTGRRYRGDSHRLRQMLSNLLGNAIKFTSQGQIQVTAREISQEGQSVVLEFSVSDSGPGIAPDKIALLFKPFSQADSSTTRQFGGSGLGLSIVSSLAKLLGGEVGVESDVGHGSRFWFRVRAELLAEAPAVPRTPREPEPHHPAPARPTPDPAPASPGALAMQGRVLVVEDNPVNCMVVEGLLAQMGLEADTVHDGQQALARVQAGGPYAVILMDLQMPVMDGYAATTAIRQWEAESASPRTPIIALTADAFEEDRQRCLSMGMDDFLTKPIALRALGTALQHWLPQRV</sequence>
<evidence type="ECO:0000256" key="17">
    <source>
        <dbReference type="SAM" id="MobiDB-lite"/>
    </source>
</evidence>
<dbReference type="SUPFAM" id="SSF52172">
    <property type="entry name" value="CheY-like"/>
    <property type="match status" value="1"/>
</dbReference>
<feature type="domain" description="Histidine kinase" evidence="19">
    <location>
        <begin position="403"/>
        <end position="625"/>
    </location>
</feature>
<dbReference type="GO" id="GO:0016020">
    <property type="term" value="C:membrane"/>
    <property type="evidence" value="ECO:0007669"/>
    <property type="project" value="UniProtKB-SubCell"/>
</dbReference>
<evidence type="ECO:0000259" key="20">
    <source>
        <dbReference type="PROSITE" id="PS50110"/>
    </source>
</evidence>
<dbReference type="SMART" id="SM00387">
    <property type="entry name" value="HATPase_c"/>
    <property type="match status" value="1"/>
</dbReference>
<dbReference type="FunFam" id="1.10.287.130:FF:000002">
    <property type="entry name" value="Two-component osmosensing histidine kinase"/>
    <property type="match status" value="1"/>
</dbReference>
<dbReference type="Pfam" id="PF00072">
    <property type="entry name" value="Response_reg"/>
    <property type="match status" value="1"/>
</dbReference>
<comment type="caution">
    <text evidence="22">The sequence shown here is derived from an EMBL/GenBank/DDBJ whole genome shotgun (WGS) entry which is preliminary data.</text>
</comment>
<evidence type="ECO:0000256" key="7">
    <source>
        <dbReference type="ARBA" id="ARBA00022741"/>
    </source>
</evidence>
<dbReference type="InterPro" id="IPR036890">
    <property type="entry name" value="HATPase_C_sf"/>
</dbReference>
<dbReference type="InterPro" id="IPR003660">
    <property type="entry name" value="HAMP_dom"/>
</dbReference>
<dbReference type="SMART" id="SM00388">
    <property type="entry name" value="HisKA"/>
    <property type="match status" value="1"/>
</dbReference>
<dbReference type="CDD" id="cd16922">
    <property type="entry name" value="HATPase_EvgS-ArcB-TorS-like"/>
    <property type="match status" value="1"/>
</dbReference>
<dbReference type="CDD" id="cd00082">
    <property type="entry name" value="HisKA"/>
    <property type="match status" value="1"/>
</dbReference>
<proteinExistence type="predicted"/>
<organism evidence="22 23">
    <name type="scientific">Rhodoferax ferrireducens</name>
    <dbReference type="NCBI Taxonomy" id="192843"/>
    <lineage>
        <taxon>Bacteria</taxon>
        <taxon>Pseudomonadati</taxon>
        <taxon>Pseudomonadota</taxon>
        <taxon>Betaproteobacteria</taxon>
        <taxon>Burkholderiales</taxon>
        <taxon>Comamonadaceae</taxon>
        <taxon>Rhodoferax</taxon>
    </lineage>
</organism>
<evidence type="ECO:0000256" key="15">
    <source>
        <dbReference type="ARBA" id="ARBA00070152"/>
    </source>
</evidence>
<evidence type="ECO:0000259" key="21">
    <source>
        <dbReference type="PROSITE" id="PS50885"/>
    </source>
</evidence>
<dbReference type="SUPFAM" id="SSF47384">
    <property type="entry name" value="Homodimeric domain of signal transducing histidine kinase"/>
    <property type="match status" value="1"/>
</dbReference>
<evidence type="ECO:0000256" key="12">
    <source>
        <dbReference type="ARBA" id="ARBA00058004"/>
    </source>
</evidence>
<dbReference type="Gene3D" id="3.30.565.10">
    <property type="entry name" value="Histidine kinase-like ATPase, C-terminal domain"/>
    <property type="match status" value="1"/>
</dbReference>
<comment type="function">
    <text evidence="12">Member of the two-component regulatory system BvgS/BvgA. Phosphorylates BvgA via a four-step phosphorelay in response to environmental signals.</text>
</comment>
<accession>A0A1W9KTU1</accession>
<feature type="region of interest" description="Disordered" evidence="17">
    <location>
        <begin position="630"/>
        <end position="659"/>
    </location>
</feature>
<feature type="domain" description="HAMP" evidence="21">
    <location>
        <begin position="322"/>
        <end position="378"/>
    </location>
</feature>
<dbReference type="PANTHER" id="PTHR45339:SF1">
    <property type="entry name" value="HYBRID SIGNAL TRANSDUCTION HISTIDINE KINASE J"/>
    <property type="match status" value="1"/>
</dbReference>
<comment type="subunit">
    <text evidence="13">At low DSF concentrations, interacts with RpfF.</text>
</comment>
<keyword evidence="9" id="KW-0067">ATP-binding</keyword>
<dbReference type="CDD" id="cd17546">
    <property type="entry name" value="REC_hyHK_CKI1_RcsC-like"/>
    <property type="match status" value="1"/>
</dbReference>
<dbReference type="FunFam" id="3.30.565.10:FF:000010">
    <property type="entry name" value="Sensor histidine kinase RcsC"/>
    <property type="match status" value="1"/>
</dbReference>
<evidence type="ECO:0000256" key="3">
    <source>
        <dbReference type="ARBA" id="ARBA00012438"/>
    </source>
</evidence>
<keyword evidence="4 16" id="KW-0597">Phosphoprotein</keyword>
<keyword evidence="11" id="KW-0843">Virulence</keyword>
<keyword evidence="6" id="KW-0732">Signal</keyword>
<evidence type="ECO:0000256" key="4">
    <source>
        <dbReference type="ARBA" id="ARBA00022553"/>
    </source>
</evidence>
<dbReference type="InterPro" id="IPR001789">
    <property type="entry name" value="Sig_transdc_resp-reg_receiver"/>
</dbReference>
<evidence type="ECO:0000259" key="19">
    <source>
        <dbReference type="PROSITE" id="PS50109"/>
    </source>
</evidence>
<dbReference type="EC" id="2.7.13.3" evidence="3"/>
<evidence type="ECO:0000256" key="16">
    <source>
        <dbReference type="PROSITE-ProRule" id="PRU00169"/>
    </source>
</evidence>
<feature type="modified residue" description="4-aspartylphosphate" evidence="16">
    <location>
        <position position="716"/>
    </location>
</feature>
<dbReference type="InterPro" id="IPR004358">
    <property type="entry name" value="Sig_transdc_His_kin-like_C"/>
</dbReference>
<dbReference type="InterPro" id="IPR003594">
    <property type="entry name" value="HATPase_dom"/>
</dbReference>
<feature type="transmembrane region" description="Helical" evidence="18">
    <location>
        <begin position="298"/>
        <end position="321"/>
    </location>
</feature>
<keyword evidence="10" id="KW-0902">Two-component regulatory system</keyword>
<dbReference type="InterPro" id="IPR003661">
    <property type="entry name" value="HisK_dim/P_dom"/>
</dbReference>
<evidence type="ECO:0000256" key="14">
    <source>
        <dbReference type="ARBA" id="ARBA00068150"/>
    </source>
</evidence>
<dbReference type="GO" id="GO:0000155">
    <property type="term" value="F:phosphorelay sensor kinase activity"/>
    <property type="evidence" value="ECO:0007669"/>
    <property type="project" value="InterPro"/>
</dbReference>
<dbReference type="Gene3D" id="1.10.287.130">
    <property type="match status" value="1"/>
</dbReference>
<evidence type="ECO:0000256" key="6">
    <source>
        <dbReference type="ARBA" id="ARBA00022729"/>
    </source>
</evidence>
<gene>
    <name evidence="22" type="ORF">BWK72_11380</name>
</gene>
<dbReference type="InterPro" id="IPR011006">
    <property type="entry name" value="CheY-like_superfamily"/>
</dbReference>
<comment type="catalytic activity">
    <reaction evidence="1">
        <text>ATP + protein L-histidine = ADP + protein N-phospho-L-histidine.</text>
        <dbReference type="EC" id="2.7.13.3"/>
    </reaction>
</comment>
<dbReference type="Gene3D" id="6.10.340.10">
    <property type="match status" value="1"/>
</dbReference>
<keyword evidence="18" id="KW-1133">Transmembrane helix</keyword>
<comment type="subcellular location">
    <subcellularLocation>
        <location evidence="2">Membrane</location>
    </subcellularLocation>
</comment>
<feature type="compositionally biased region" description="Pro residues" evidence="17">
    <location>
        <begin position="644"/>
        <end position="656"/>
    </location>
</feature>
<protein>
    <recommendedName>
        <fullName evidence="14">Sensory/regulatory protein RpfC</fullName>
        <ecNumber evidence="3">2.7.13.3</ecNumber>
    </recommendedName>
    <alternativeName>
        <fullName evidence="15">Virulence sensor protein BvgS</fullName>
    </alternativeName>
</protein>
<evidence type="ECO:0000256" key="10">
    <source>
        <dbReference type="ARBA" id="ARBA00023012"/>
    </source>
</evidence>
<feature type="transmembrane region" description="Helical" evidence="18">
    <location>
        <begin position="12"/>
        <end position="31"/>
    </location>
</feature>
<dbReference type="InterPro" id="IPR036097">
    <property type="entry name" value="HisK_dim/P_sf"/>
</dbReference>
<keyword evidence="7" id="KW-0547">Nucleotide-binding</keyword>
<evidence type="ECO:0000256" key="18">
    <source>
        <dbReference type="SAM" id="Phobius"/>
    </source>
</evidence>
<evidence type="ECO:0000256" key="11">
    <source>
        <dbReference type="ARBA" id="ARBA00023026"/>
    </source>
</evidence>
<evidence type="ECO:0000256" key="5">
    <source>
        <dbReference type="ARBA" id="ARBA00022679"/>
    </source>
</evidence>
<dbReference type="SUPFAM" id="SSF55874">
    <property type="entry name" value="ATPase domain of HSP90 chaperone/DNA topoisomerase II/histidine kinase"/>
    <property type="match status" value="1"/>
</dbReference>